<feature type="compositionally biased region" description="Polar residues" evidence="1">
    <location>
        <begin position="194"/>
        <end position="209"/>
    </location>
</feature>
<feature type="region of interest" description="Disordered" evidence="1">
    <location>
        <begin position="1"/>
        <end position="85"/>
    </location>
</feature>
<dbReference type="GO" id="GO:1990269">
    <property type="term" value="F:RNA polymerase II C-terminal domain phosphoserine binding"/>
    <property type="evidence" value="ECO:0007669"/>
    <property type="project" value="TreeGrafter"/>
</dbReference>
<dbReference type="GO" id="GO:0006368">
    <property type="term" value="P:transcription elongation by RNA polymerase II"/>
    <property type="evidence" value="ECO:0007669"/>
    <property type="project" value="InterPro"/>
</dbReference>
<evidence type="ECO:0008006" key="4">
    <source>
        <dbReference type="Google" id="ProtNLM"/>
    </source>
</evidence>
<name>A0A6A6U7E6_9PEZI</name>
<dbReference type="Pfam" id="PF04004">
    <property type="entry name" value="Leo1"/>
    <property type="match status" value="1"/>
</dbReference>
<feature type="compositionally biased region" description="Basic and acidic residues" evidence="1">
    <location>
        <begin position="56"/>
        <end position="65"/>
    </location>
</feature>
<keyword evidence="3" id="KW-1185">Reference proteome</keyword>
<feature type="compositionally biased region" description="Basic and acidic residues" evidence="1">
    <location>
        <begin position="292"/>
        <end position="315"/>
    </location>
</feature>
<dbReference type="EMBL" id="MU004237">
    <property type="protein sequence ID" value="KAF2667511.1"/>
    <property type="molecule type" value="Genomic_DNA"/>
</dbReference>
<dbReference type="InterPro" id="IPR007149">
    <property type="entry name" value="Leo1"/>
</dbReference>
<evidence type="ECO:0000256" key="1">
    <source>
        <dbReference type="SAM" id="MobiDB-lite"/>
    </source>
</evidence>
<sequence length="448" mass="50132">MSSDGLEDVASAHDLSDLENGDLQDEVDDLFGDGEDGEASSKPRQLDDEDLDSGDDEGRTDRREPGDEEDEDDVPADKDMIVQPLQLPRHVIPDSSDKEMYLTKIPPFLAVQPSAYQPQTFQPPTTEHHSKVPATAGFDAYQTAITTVRWRHSPADSSELQSNARILRWSDGSLTMQLATDATQQYEIMAAPQSAPQKNPSKPTPTSNLARRKEAPKDSFQYLASGSTTSYGVRVTNHITTSLSIVPSSRKDDNGLVESSLAAIQAKYKAEQDRAGVEITSEHMNIDKFVAEAKKMDREEQRKIRKAERDKEKQVRIGRPQRGGGLTLDALEDSGDRPRHNRPKQRRSQRDELSDEEEEMYGRRGGPQDTYDLEDDFLVGSEEDLEGSDLDAEGEEDIDDVIERQQKTTDRPSPKRARQEDEEEASGNPASPVSRHKRRRVVSDDEDE</sequence>
<dbReference type="Proteomes" id="UP000799302">
    <property type="component" value="Unassembled WGS sequence"/>
</dbReference>
<proteinExistence type="predicted"/>
<dbReference type="AlphaFoldDB" id="A0A6A6U7E6"/>
<feature type="region of interest" description="Disordered" evidence="1">
    <location>
        <begin position="191"/>
        <end position="219"/>
    </location>
</feature>
<feature type="compositionally biased region" description="Acidic residues" evidence="1">
    <location>
        <begin position="17"/>
        <end position="38"/>
    </location>
</feature>
<feature type="region of interest" description="Disordered" evidence="1">
    <location>
        <begin position="292"/>
        <end position="448"/>
    </location>
</feature>
<feature type="compositionally biased region" description="Basic and acidic residues" evidence="1">
    <location>
        <begin position="401"/>
        <end position="419"/>
    </location>
</feature>
<reference evidence="2" key="1">
    <citation type="journal article" date="2020" name="Stud. Mycol.">
        <title>101 Dothideomycetes genomes: a test case for predicting lifestyles and emergence of pathogens.</title>
        <authorList>
            <person name="Haridas S."/>
            <person name="Albert R."/>
            <person name="Binder M."/>
            <person name="Bloem J."/>
            <person name="Labutti K."/>
            <person name="Salamov A."/>
            <person name="Andreopoulos B."/>
            <person name="Baker S."/>
            <person name="Barry K."/>
            <person name="Bills G."/>
            <person name="Bluhm B."/>
            <person name="Cannon C."/>
            <person name="Castanera R."/>
            <person name="Culley D."/>
            <person name="Daum C."/>
            <person name="Ezra D."/>
            <person name="Gonzalez J."/>
            <person name="Henrissat B."/>
            <person name="Kuo A."/>
            <person name="Liang C."/>
            <person name="Lipzen A."/>
            <person name="Lutzoni F."/>
            <person name="Magnuson J."/>
            <person name="Mondo S."/>
            <person name="Nolan M."/>
            <person name="Ohm R."/>
            <person name="Pangilinan J."/>
            <person name="Park H.-J."/>
            <person name="Ramirez L."/>
            <person name="Alfaro M."/>
            <person name="Sun H."/>
            <person name="Tritt A."/>
            <person name="Yoshinaga Y."/>
            <person name="Zwiers L.-H."/>
            <person name="Turgeon B."/>
            <person name="Goodwin S."/>
            <person name="Spatafora J."/>
            <person name="Crous P."/>
            <person name="Grigoriev I."/>
        </authorList>
    </citation>
    <scope>NUCLEOTIDE SEQUENCE</scope>
    <source>
        <strain evidence="2">CBS 115976</strain>
    </source>
</reference>
<protein>
    <recommendedName>
        <fullName evidence="4">Leo1-domain-containing protein</fullName>
    </recommendedName>
</protein>
<accession>A0A6A6U7E6</accession>
<dbReference type="GO" id="GO:0016593">
    <property type="term" value="C:Cdc73/Paf1 complex"/>
    <property type="evidence" value="ECO:0007669"/>
    <property type="project" value="InterPro"/>
</dbReference>
<evidence type="ECO:0000313" key="2">
    <source>
        <dbReference type="EMBL" id="KAF2667511.1"/>
    </source>
</evidence>
<gene>
    <name evidence="2" type="ORF">BT63DRAFT_480459</name>
</gene>
<dbReference type="GO" id="GO:0032968">
    <property type="term" value="P:positive regulation of transcription elongation by RNA polymerase II"/>
    <property type="evidence" value="ECO:0007669"/>
    <property type="project" value="TreeGrafter"/>
</dbReference>
<organism evidence="2 3">
    <name type="scientific">Microthyrium microscopicum</name>
    <dbReference type="NCBI Taxonomy" id="703497"/>
    <lineage>
        <taxon>Eukaryota</taxon>
        <taxon>Fungi</taxon>
        <taxon>Dikarya</taxon>
        <taxon>Ascomycota</taxon>
        <taxon>Pezizomycotina</taxon>
        <taxon>Dothideomycetes</taxon>
        <taxon>Dothideomycetes incertae sedis</taxon>
        <taxon>Microthyriales</taxon>
        <taxon>Microthyriaceae</taxon>
        <taxon>Microthyrium</taxon>
    </lineage>
</organism>
<dbReference type="OrthoDB" id="20844at2759"/>
<feature type="compositionally biased region" description="Acidic residues" evidence="1">
    <location>
        <begin position="371"/>
        <end position="400"/>
    </location>
</feature>
<dbReference type="PANTHER" id="PTHR23146">
    <property type="entry name" value="LEO1 PROTEIN"/>
    <property type="match status" value="1"/>
</dbReference>
<evidence type="ECO:0000313" key="3">
    <source>
        <dbReference type="Proteomes" id="UP000799302"/>
    </source>
</evidence>
<dbReference type="PANTHER" id="PTHR23146:SF0">
    <property type="entry name" value="RNA POLYMERASE-ASSOCIATED PROTEIN LEO1"/>
    <property type="match status" value="1"/>
</dbReference>